<dbReference type="Pfam" id="PF21821">
    <property type="entry name" value="Dit_like"/>
    <property type="match status" value="1"/>
</dbReference>
<evidence type="ECO:0000313" key="3">
    <source>
        <dbReference type="EMBL" id="DAF63076.1"/>
    </source>
</evidence>
<evidence type="ECO:0000256" key="1">
    <source>
        <dbReference type="SAM" id="MobiDB-lite"/>
    </source>
</evidence>
<feature type="compositionally biased region" description="Low complexity" evidence="1">
    <location>
        <begin position="160"/>
        <end position="175"/>
    </location>
</feature>
<dbReference type="InterPro" id="IPR048494">
    <property type="entry name" value="Dit-like_N"/>
</dbReference>
<protein>
    <recommendedName>
        <fullName evidence="2">Dit-like phage tail protein N-terminal domain-containing protein</fullName>
    </recommendedName>
</protein>
<reference evidence="3" key="1">
    <citation type="journal article" date="2021" name="Proc. Natl. Acad. Sci. U.S.A.">
        <title>A Catalog of Tens of Thousands of Viruses from Human Metagenomes Reveals Hidden Associations with Chronic Diseases.</title>
        <authorList>
            <person name="Tisza M.J."/>
            <person name="Buck C.B."/>
        </authorList>
    </citation>
    <scope>NUCLEOTIDE SEQUENCE</scope>
    <source>
        <strain evidence="3">Ct9dX1</strain>
    </source>
</reference>
<proteinExistence type="predicted"/>
<organism evidence="3">
    <name type="scientific">Myoviridae sp. ct9dX1</name>
    <dbReference type="NCBI Taxonomy" id="2827665"/>
    <lineage>
        <taxon>Viruses</taxon>
        <taxon>Duplodnaviria</taxon>
        <taxon>Heunggongvirae</taxon>
        <taxon>Uroviricota</taxon>
        <taxon>Caudoviricetes</taxon>
    </lineage>
</organism>
<feature type="domain" description="Dit-like phage tail protein N-terminal" evidence="2">
    <location>
        <begin position="22"/>
        <end position="147"/>
    </location>
</feature>
<accession>A0A8S5TIC9</accession>
<sequence>MLADILGINPKNPTEIGTLKVDIVRTFEYQMDQEVTEHPVETGFEIHDSIINKAIKVDMTIGISSHPVTWFYKNSHGQHKFASGLSALEQIRDNKEPVTIVRPDKIWSDMVLTSARPVRNDESKSIIWVNCSFVHITKVATQTTEVPEDIVDESARDSAGETAADGGTATQTDVGSTGIDSAGTEDAVEESSSNKSWAAQGIDAIKKTLGW</sequence>
<name>A0A8S5TIC9_9CAUD</name>
<evidence type="ECO:0000259" key="2">
    <source>
        <dbReference type="Pfam" id="PF21821"/>
    </source>
</evidence>
<feature type="region of interest" description="Disordered" evidence="1">
    <location>
        <begin position="147"/>
        <end position="197"/>
    </location>
</feature>
<dbReference type="EMBL" id="BK032832">
    <property type="protein sequence ID" value="DAF63076.1"/>
    <property type="molecule type" value="Genomic_DNA"/>
</dbReference>